<proteinExistence type="predicted"/>
<dbReference type="RefSeq" id="WP_090887623.1">
    <property type="nucleotide sequence ID" value="NZ_FOGG01000033.1"/>
</dbReference>
<sequence>MKNNPPMLTAFTAPISIIDYTELIKEEIIDKIRIYCRSRRMLSSEKRTSIALRLFEVKDFIHPETLWMMLKKENINVSIGCVYTNLRLMEEAGVAISRIDGNRLTLYRIR</sequence>
<dbReference type="SUPFAM" id="SSF46785">
    <property type="entry name" value="Winged helix' DNA-binding domain"/>
    <property type="match status" value="1"/>
</dbReference>
<dbReference type="InterPro" id="IPR036388">
    <property type="entry name" value="WH-like_DNA-bd_sf"/>
</dbReference>
<dbReference type="InterPro" id="IPR002481">
    <property type="entry name" value="FUR"/>
</dbReference>
<keyword evidence="2" id="KW-1185">Reference proteome</keyword>
<gene>
    <name evidence="1" type="ORF">SAMN04488023_1335</name>
</gene>
<dbReference type="Pfam" id="PF01475">
    <property type="entry name" value="FUR"/>
    <property type="match status" value="1"/>
</dbReference>
<organism evidence="1 2">
    <name type="scientific">Pedobacter rhizosphaerae</name>
    <dbReference type="NCBI Taxonomy" id="390241"/>
    <lineage>
        <taxon>Bacteria</taxon>
        <taxon>Pseudomonadati</taxon>
        <taxon>Bacteroidota</taxon>
        <taxon>Sphingobacteriia</taxon>
        <taxon>Sphingobacteriales</taxon>
        <taxon>Sphingobacteriaceae</taxon>
        <taxon>Pedobacter</taxon>
    </lineage>
</organism>
<dbReference type="AlphaFoldDB" id="A0A1H9UQI0"/>
<evidence type="ECO:0000313" key="2">
    <source>
        <dbReference type="Proteomes" id="UP000199572"/>
    </source>
</evidence>
<accession>A0A1H9UQI0</accession>
<dbReference type="Gene3D" id="1.10.10.10">
    <property type="entry name" value="Winged helix-like DNA-binding domain superfamily/Winged helix DNA-binding domain"/>
    <property type="match status" value="1"/>
</dbReference>
<dbReference type="InterPro" id="IPR036390">
    <property type="entry name" value="WH_DNA-bd_sf"/>
</dbReference>
<protein>
    <submittedName>
        <fullName evidence="1">Ferric uptake regulator family protein</fullName>
    </submittedName>
</protein>
<evidence type="ECO:0000313" key="1">
    <source>
        <dbReference type="EMBL" id="SES11652.1"/>
    </source>
</evidence>
<name>A0A1H9UQI0_9SPHI</name>
<dbReference type="GO" id="GO:0003700">
    <property type="term" value="F:DNA-binding transcription factor activity"/>
    <property type="evidence" value="ECO:0007669"/>
    <property type="project" value="InterPro"/>
</dbReference>
<reference evidence="1 2" key="1">
    <citation type="submission" date="2016-10" db="EMBL/GenBank/DDBJ databases">
        <authorList>
            <person name="de Groot N.N."/>
        </authorList>
    </citation>
    <scope>NUCLEOTIDE SEQUENCE [LARGE SCALE GENOMIC DNA]</scope>
    <source>
        <strain evidence="1 2">DSM 18610</strain>
    </source>
</reference>
<dbReference type="Proteomes" id="UP000199572">
    <property type="component" value="Unassembled WGS sequence"/>
</dbReference>
<dbReference type="STRING" id="390241.SAMN04488023_1335"/>
<dbReference type="OrthoDB" id="765076at2"/>
<dbReference type="EMBL" id="FOGG01000033">
    <property type="protein sequence ID" value="SES11652.1"/>
    <property type="molecule type" value="Genomic_DNA"/>
</dbReference>